<keyword evidence="9" id="KW-0472">Membrane</keyword>
<comment type="similarity">
    <text evidence="2">Belongs to the FliJ family.</text>
</comment>
<dbReference type="GO" id="GO:0009288">
    <property type="term" value="C:bacterial-type flagellum"/>
    <property type="evidence" value="ECO:0007669"/>
    <property type="project" value="InterPro"/>
</dbReference>
<evidence type="ECO:0000256" key="9">
    <source>
        <dbReference type="ARBA" id="ARBA00023136"/>
    </source>
</evidence>
<dbReference type="GO" id="GO:0005886">
    <property type="term" value="C:plasma membrane"/>
    <property type="evidence" value="ECO:0007669"/>
    <property type="project" value="UniProtKB-SubCell"/>
</dbReference>
<dbReference type="AlphaFoldDB" id="A0A094JEF0"/>
<dbReference type="Gene3D" id="1.10.287.1700">
    <property type="match status" value="1"/>
</dbReference>
<proteinExistence type="inferred from homology"/>
<evidence type="ECO:0000256" key="10">
    <source>
        <dbReference type="ARBA" id="ARBA00023225"/>
    </source>
</evidence>
<dbReference type="EMBL" id="JPER01000003">
    <property type="protein sequence ID" value="KFZ30936.1"/>
    <property type="molecule type" value="Genomic_DNA"/>
</dbReference>
<evidence type="ECO:0000313" key="12">
    <source>
        <dbReference type="EMBL" id="KFZ30936.1"/>
    </source>
</evidence>
<keyword evidence="6" id="KW-0145">Chemotaxis</keyword>
<keyword evidence="7" id="KW-1005">Bacterial flagellum biogenesis</keyword>
<evidence type="ECO:0000256" key="7">
    <source>
        <dbReference type="ARBA" id="ARBA00022795"/>
    </source>
</evidence>
<evidence type="ECO:0000256" key="11">
    <source>
        <dbReference type="SAM" id="Coils"/>
    </source>
</evidence>
<sequence length="152" mass="17650">MNTIALAQLTEQAERARNEAAQLLANERQNKQKIAAQLQTLQGYRHEYRIQLQRQLLNGLAPATIATYQQFLRSLDHAINQAQQALQQQTNKADQVQQLWIEKQQRLQSFTTLGERQQQVIRKQALQREQKLADELTTTMYARRLQLAKEGV</sequence>
<organism evidence="12 13">
    <name type="scientific">Pseudidiomarina salinarum</name>
    <dbReference type="NCBI Taxonomy" id="435908"/>
    <lineage>
        <taxon>Bacteria</taxon>
        <taxon>Pseudomonadati</taxon>
        <taxon>Pseudomonadota</taxon>
        <taxon>Gammaproteobacteria</taxon>
        <taxon>Alteromonadales</taxon>
        <taxon>Idiomarinaceae</taxon>
        <taxon>Pseudidiomarina</taxon>
    </lineage>
</organism>
<evidence type="ECO:0000256" key="1">
    <source>
        <dbReference type="ARBA" id="ARBA00004413"/>
    </source>
</evidence>
<keyword evidence="5" id="KW-1003">Cell membrane</keyword>
<dbReference type="PIRSF" id="PIRSF019404">
    <property type="entry name" value="FliJ"/>
    <property type="match status" value="1"/>
</dbReference>
<reference evidence="12 13" key="1">
    <citation type="submission" date="2014-06" db="EMBL/GenBank/DDBJ databases">
        <title>The draft genome sequence of Idiomarina salinarum ISL-52.</title>
        <authorList>
            <person name="Du J."/>
            <person name="Shao Z."/>
        </authorList>
    </citation>
    <scope>NUCLEOTIDE SEQUENCE [LARGE SCALE GENOMIC DNA]</scope>
    <source>
        <strain evidence="12 13">ISL-52</strain>
    </source>
</reference>
<protein>
    <recommendedName>
        <fullName evidence="3">Flagellar FliJ protein</fullName>
    </recommendedName>
</protein>
<dbReference type="PRINTS" id="PR01004">
    <property type="entry name" value="FLGFLIJ"/>
</dbReference>
<dbReference type="eggNOG" id="COG2882">
    <property type="taxonomic scope" value="Bacteria"/>
</dbReference>
<dbReference type="Pfam" id="PF02050">
    <property type="entry name" value="FliJ"/>
    <property type="match status" value="1"/>
</dbReference>
<dbReference type="GO" id="GO:0015031">
    <property type="term" value="P:protein transport"/>
    <property type="evidence" value="ECO:0007669"/>
    <property type="project" value="UniProtKB-KW"/>
</dbReference>
<evidence type="ECO:0000256" key="5">
    <source>
        <dbReference type="ARBA" id="ARBA00022475"/>
    </source>
</evidence>
<gene>
    <name evidence="12" type="ORF">IDSA_07650</name>
</gene>
<dbReference type="GO" id="GO:0006935">
    <property type="term" value="P:chemotaxis"/>
    <property type="evidence" value="ECO:0007669"/>
    <property type="project" value="UniProtKB-KW"/>
</dbReference>
<dbReference type="STRING" id="435908.IDSA_07650"/>
<keyword evidence="11" id="KW-0175">Coiled coil</keyword>
<accession>A0A094JEF0</accession>
<evidence type="ECO:0000256" key="2">
    <source>
        <dbReference type="ARBA" id="ARBA00010004"/>
    </source>
</evidence>
<dbReference type="InterPro" id="IPR012823">
    <property type="entry name" value="Flagell_FliJ"/>
</dbReference>
<dbReference type="RefSeq" id="WP_034775513.1">
    <property type="nucleotide sequence ID" value="NZ_JPER01000003.1"/>
</dbReference>
<evidence type="ECO:0000256" key="6">
    <source>
        <dbReference type="ARBA" id="ARBA00022500"/>
    </source>
</evidence>
<evidence type="ECO:0000256" key="3">
    <source>
        <dbReference type="ARBA" id="ARBA00020392"/>
    </source>
</evidence>
<feature type="coiled-coil region" evidence="11">
    <location>
        <begin position="72"/>
        <end position="99"/>
    </location>
</feature>
<dbReference type="GO" id="GO:0071973">
    <property type="term" value="P:bacterial-type flagellum-dependent cell motility"/>
    <property type="evidence" value="ECO:0007669"/>
    <property type="project" value="InterPro"/>
</dbReference>
<dbReference type="GO" id="GO:0003774">
    <property type="term" value="F:cytoskeletal motor activity"/>
    <property type="evidence" value="ECO:0007669"/>
    <property type="project" value="InterPro"/>
</dbReference>
<evidence type="ECO:0000256" key="8">
    <source>
        <dbReference type="ARBA" id="ARBA00022927"/>
    </source>
</evidence>
<feature type="coiled-coil region" evidence="11">
    <location>
        <begin position="6"/>
        <end position="33"/>
    </location>
</feature>
<dbReference type="PANTHER" id="PTHR38786">
    <property type="entry name" value="FLAGELLAR FLIJ PROTEIN"/>
    <property type="match status" value="1"/>
</dbReference>
<keyword evidence="8" id="KW-0653">Protein transport</keyword>
<dbReference type="InterPro" id="IPR052570">
    <property type="entry name" value="FliJ"/>
</dbReference>
<dbReference type="NCBIfam" id="TIGR02473">
    <property type="entry name" value="flagell_FliJ"/>
    <property type="match status" value="1"/>
</dbReference>
<dbReference type="GO" id="GO:0044781">
    <property type="term" value="P:bacterial-type flagellum organization"/>
    <property type="evidence" value="ECO:0007669"/>
    <property type="project" value="UniProtKB-KW"/>
</dbReference>
<evidence type="ECO:0000256" key="4">
    <source>
        <dbReference type="ARBA" id="ARBA00022448"/>
    </source>
</evidence>
<dbReference type="InterPro" id="IPR018006">
    <property type="entry name" value="Flag_FliJ_proteobac"/>
</dbReference>
<dbReference type="InterPro" id="IPR053716">
    <property type="entry name" value="Flag_assembly_chemotaxis_eff"/>
</dbReference>
<dbReference type="PANTHER" id="PTHR38786:SF1">
    <property type="entry name" value="FLAGELLAR FLIJ PROTEIN"/>
    <property type="match status" value="1"/>
</dbReference>
<keyword evidence="13" id="KW-1185">Reference proteome</keyword>
<dbReference type="Proteomes" id="UP000054363">
    <property type="component" value="Unassembled WGS sequence"/>
</dbReference>
<keyword evidence="10" id="KW-1006">Bacterial flagellum protein export</keyword>
<evidence type="ECO:0000313" key="13">
    <source>
        <dbReference type="Proteomes" id="UP000054363"/>
    </source>
</evidence>
<comment type="caution">
    <text evidence="12">The sequence shown here is derived from an EMBL/GenBank/DDBJ whole genome shotgun (WGS) entry which is preliminary data.</text>
</comment>
<keyword evidence="4" id="KW-0813">Transport</keyword>
<comment type="subcellular location">
    <subcellularLocation>
        <location evidence="1">Cell membrane</location>
        <topology evidence="1">Peripheral membrane protein</topology>
        <orientation evidence="1">Cytoplasmic side</orientation>
    </subcellularLocation>
</comment>
<dbReference type="OrthoDB" id="6465096at2"/>
<name>A0A094JEF0_9GAMM</name>